<dbReference type="InterPro" id="IPR036322">
    <property type="entry name" value="WD40_repeat_dom_sf"/>
</dbReference>
<dbReference type="EMBL" id="OU015567">
    <property type="protein sequence ID" value="CAG5109880.1"/>
    <property type="molecule type" value="Genomic_DNA"/>
</dbReference>
<proteinExistence type="predicted"/>
<gene>
    <name evidence="2" type="ORF">OKIOD_LOCUS13119</name>
</gene>
<name>A0ABN7T0Y1_OIKDI</name>
<keyword evidence="3" id="KW-1185">Reference proteome</keyword>
<dbReference type="Gene3D" id="2.130.10.10">
    <property type="entry name" value="YVTN repeat-like/Quinoprotein amine dehydrogenase"/>
    <property type="match status" value="1"/>
</dbReference>
<organism evidence="2 3">
    <name type="scientific">Oikopleura dioica</name>
    <name type="common">Tunicate</name>
    <dbReference type="NCBI Taxonomy" id="34765"/>
    <lineage>
        <taxon>Eukaryota</taxon>
        <taxon>Metazoa</taxon>
        <taxon>Chordata</taxon>
        <taxon>Tunicata</taxon>
        <taxon>Appendicularia</taxon>
        <taxon>Copelata</taxon>
        <taxon>Oikopleuridae</taxon>
        <taxon>Oikopleura</taxon>
    </lineage>
</organism>
<protein>
    <submittedName>
        <fullName evidence="2">Oidioi.mRNA.OKI2018_I69.chr2.g4354.t1.cds</fullName>
    </submittedName>
</protein>
<dbReference type="Proteomes" id="UP001158576">
    <property type="component" value="Chromosome 2"/>
</dbReference>
<reference evidence="2 3" key="1">
    <citation type="submission" date="2021-04" db="EMBL/GenBank/DDBJ databases">
        <authorList>
            <person name="Bliznina A."/>
        </authorList>
    </citation>
    <scope>NUCLEOTIDE SEQUENCE [LARGE SCALE GENOMIC DNA]</scope>
</reference>
<dbReference type="InterPro" id="IPR015943">
    <property type="entry name" value="WD40/YVTN_repeat-like_dom_sf"/>
</dbReference>
<feature type="region of interest" description="Disordered" evidence="1">
    <location>
        <begin position="374"/>
        <end position="403"/>
    </location>
</feature>
<evidence type="ECO:0000313" key="2">
    <source>
        <dbReference type="EMBL" id="CAG5109880.1"/>
    </source>
</evidence>
<evidence type="ECO:0000256" key="1">
    <source>
        <dbReference type="SAM" id="MobiDB-lite"/>
    </source>
</evidence>
<dbReference type="SUPFAM" id="SSF50978">
    <property type="entry name" value="WD40 repeat-like"/>
    <property type="match status" value="2"/>
</dbReference>
<sequence length="673" mass="74744">MVEYELEKIASFSPDCFSKSPDEKTVVFLDGLTLFVFQNGQGKSIKLEKKPKDFALSNDLIFILCLSEIQVLDINDLQEIYTINLAEENELFSSISVSSNQLILKNEYFVDIRSFQGESKLRINCSSSNTDIFLFDQDVVALVEETNFTVSVTLRHLKQVHQASFDGRIKQVFQDQTSSSLLILFDHGGLFQIDCRPLTPLQKFEIPFKASSTPPIENMQFSETTNLVIFQHKESISILSLDTFQSFCIPQRLPRIILFSGNLILTDKSLHDLVQIESRVCVTFTHSLQRGSPLTKLQKVEKTSTPVDPKKVLFHPKKVSSSNYGLIQPKRKMFQPQLHKKPIVAPIKLRKSTSAGATKNNRISEANFQTPMGHQIASGRLQPLKTPPTRMKRSPGGGHLLSEGSSVYKTKVPQIQSLEELKSIANVDEAITDFSFTKETLCVSSLSSISLFTKTDGTRPRSSIETAGSHLCPFGGDDRSFCASTGNELKFIRFQFGQKTVLDRFGTGGGKVLQSHCFSKFHDITALSKLSGGDGLIVAGSDGSLNIYDLPAGNICAQMPSFKFHWLESIDEHTFVGQGHGKLCCQLFDIRCFQRPQRTFPAGPVAIKTRGSISAGGDYLSVASDDVLSVFDLGDSRPIWERSLPSTAIVSSFAARSNQLTAIDIDRNIFLFE</sequence>
<evidence type="ECO:0000313" key="3">
    <source>
        <dbReference type="Proteomes" id="UP001158576"/>
    </source>
</evidence>
<accession>A0ABN7T0Y1</accession>